<evidence type="ECO:0000313" key="15">
    <source>
        <dbReference type="Proteomes" id="UP000294919"/>
    </source>
</evidence>
<evidence type="ECO:0000256" key="11">
    <source>
        <dbReference type="ARBA" id="ARBA00023014"/>
    </source>
</evidence>
<feature type="binding site" evidence="12">
    <location>
        <begin position="160"/>
        <end position="161"/>
    </location>
    <ligand>
        <name>S-adenosyl-L-methionine</name>
        <dbReference type="ChEBI" id="CHEBI:59789"/>
    </ligand>
</feature>
<accession>A0A4R2KWB7</accession>
<dbReference type="PANTHER" id="PTHR30544">
    <property type="entry name" value="23S RRNA METHYLTRANSFERASE"/>
    <property type="match status" value="1"/>
</dbReference>
<comment type="miscellaneous">
    <text evidence="12">Reaction proceeds by a ping-pong mechanism involving intermediate methylation of a conserved cysteine residue.</text>
</comment>
<dbReference type="RefSeq" id="WP_132245213.1">
    <property type="nucleotide sequence ID" value="NZ_SLWV01000012.1"/>
</dbReference>
<evidence type="ECO:0000256" key="6">
    <source>
        <dbReference type="ARBA" id="ARBA00022679"/>
    </source>
</evidence>
<evidence type="ECO:0000256" key="5">
    <source>
        <dbReference type="ARBA" id="ARBA00022603"/>
    </source>
</evidence>
<dbReference type="OrthoDB" id="9793973at2"/>
<dbReference type="InterPro" id="IPR040072">
    <property type="entry name" value="Methyltransferase_A"/>
</dbReference>
<dbReference type="InterPro" id="IPR048641">
    <property type="entry name" value="RlmN_N"/>
</dbReference>
<keyword evidence="4 12" id="KW-0698">rRNA processing</keyword>
<dbReference type="HAMAP" id="MF_01849">
    <property type="entry name" value="RNA_methyltr_RlmN"/>
    <property type="match status" value="1"/>
</dbReference>
<dbReference type="GO" id="GO:0019843">
    <property type="term" value="F:rRNA binding"/>
    <property type="evidence" value="ECO:0007669"/>
    <property type="project" value="UniProtKB-UniRule"/>
</dbReference>
<dbReference type="PROSITE" id="PS51918">
    <property type="entry name" value="RADICAL_SAM"/>
    <property type="match status" value="1"/>
</dbReference>
<comment type="cofactor">
    <cofactor evidence="12">
        <name>[4Fe-4S] cluster</name>
        <dbReference type="ChEBI" id="CHEBI:49883"/>
    </cofactor>
    <text evidence="12">Binds 1 [4Fe-4S] cluster. The cluster is coordinated with 3 cysteines and an exchangeable S-adenosyl-L-methionine.</text>
</comment>
<dbReference type="InterPro" id="IPR007197">
    <property type="entry name" value="rSAM"/>
</dbReference>
<keyword evidence="5 12" id="KW-0489">Methyltransferase</keyword>
<evidence type="ECO:0000256" key="10">
    <source>
        <dbReference type="ARBA" id="ARBA00023004"/>
    </source>
</evidence>
<keyword evidence="7 12" id="KW-0949">S-adenosyl-L-methionine</keyword>
<evidence type="ECO:0000256" key="3">
    <source>
        <dbReference type="ARBA" id="ARBA00022490"/>
    </source>
</evidence>
<dbReference type="InterPro" id="IPR058240">
    <property type="entry name" value="rSAM_sf"/>
</dbReference>
<dbReference type="GO" id="GO:0070475">
    <property type="term" value="P:rRNA base methylation"/>
    <property type="evidence" value="ECO:0007669"/>
    <property type="project" value="UniProtKB-UniRule"/>
</dbReference>
<evidence type="ECO:0000256" key="8">
    <source>
        <dbReference type="ARBA" id="ARBA00022694"/>
    </source>
</evidence>
<keyword evidence="10 12" id="KW-0408">Iron</keyword>
<dbReference type="GO" id="GO:0070040">
    <property type="term" value="F:rRNA (adenine(2503)-C2-)-methyltransferase activity"/>
    <property type="evidence" value="ECO:0007669"/>
    <property type="project" value="UniProtKB-UniRule"/>
</dbReference>
<evidence type="ECO:0000256" key="12">
    <source>
        <dbReference type="HAMAP-Rule" id="MF_01849"/>
    </source>
</evidence>
<dbReference type="CDD" id="cd01335">
    <property type="entry name" value="Radical_SAM"/>
    <property type="match status" value="1"/>
</dbReference>
<dbReference type="NCBIfam" id="TIGR00048">
    <property type="entry name" value="rRNA_mod_RlmN"/>
    <property type="match status" value="1"/>
</dbReference>
<keyword evidence="6 12" id="KW-0808">Transferase</keyword>
<feature type="domain" description="Radical SAM core" evidence="13">
    <location>
        <begin position="99"/>
        <end position="329"/>
    </location>
</feature>
<feature type="binding site" evidence="12">
    <location>
        <position position="192"/>
    </location>
    <ligand>
        <name>S-adenosyl-L-methionine</name>
        <dbReference type="ChEBI" id="CHEBI:59789"/>
    </ligand>
</feature>
<keyword evidence="3 12" id="KW-0963">Cytoplasm</keyword>
<feature type="binding site" evidence="12">
    <location>
        <position position="113"/>
    </location>
    <ligand>
        <name>[4Fe-4S] cluster</name>
        <dbReference type="ChEBI" id="CHEBI:49883"/>
        <note>4Fe-4S-S-AdoMet</note>
    </ligand>
</feature>
<evidence type="ECO:0000256" key="7">
    <source>
        <dbReference type="ARBA" id="ARBA00022691"/>
    </source>
</evidence>
<dbReference type="Gene3D" id="3.20.20.70">
    <property type="entry name" value="Aldolase class I"/>
    <property type="match status" value="1"/>
</dbReference>
<comment type="function">
    <text evidence="12">Specifically methylates position 2 of adenine 2503 in 23S rRNA and position 2 of adenine 37 in tRNAs.</text>
</comment>
<dbReference type="AlphaFoldDB" id="A0A4R2KWB7"/>
<feature type="binding site" evidence="12">
    <location>
        <begin position="215"/>
        <end position="217"/>
    </location>
    <ligand>
        <name>S-adenosyl-L-methionine</name>
        <dbReference type="ChEBI" id="CHEBI:59789"/>
    </ligand>
</feature>
<dbReference type="Pfam" id="PF04055">
    <property type="entry name" value="Radical_SAM"/>
    <property type="match status" value="1"/>
</dbReference>
<evidence type="ECO:0000256" key="4">
    <source>
        <dbReference type="ARBA" id="ARBA00022552"/>
    </source>
</evidence>
<dbReference type="EMBL" id="SLWV01000012">
    <property type="protein sequence ID" value="TCO74528.1"/>
    <property type="molecule type" value="Genomic_DNA"/>
</dbReference>
<keyword evidence="8 12" id="KW-0819">tRNA processing</keyword>
<dbReference type="SFLD" id="SFLDS00029">
    <property type="entry name" value="Radical_SAM"/>
    <property type="match status" value="1"/>
</dbReference>
<comment type="similarity">
    <text evidence="12">Belongs to the radical SAM superfamily. RlmN family.</text>
</comment>
<dbReference type="PIRSF" id="PIRSF006004">
    <property type="entry name" value="CHP00048"/>
    <property type="match status" value="1"/>
</dbReference>
<reference evidence="14 15" key="1">
    <citation type="submission" date="2019-03" db="EMBL/GenBank/DDBJ databases">
        <title>Genomic Encyclopedia of Type Strains, Phase IV (KMG-IV): sequencing the most valuable type-strain genomes for metagenomic binning, comparative biology and taxonomic classification.</title>
        <authorList>
            <person name="Goeker M."/>
        </authorList>
    </citation>
    <scope>NUCLEOTIDE SEQUENCE [LARGE SCALE GENOMIC DNA]</scope>
    <source>
        <strain evidence="14 15">DSM 102940</strain>
    </source>
</reference>
<protein>
    <recommendedName>
        <fullName evidence="12">Probable dual-specificity RNA methyltransferase RlmN</fullName>
        <ecNumber evidence="12">2.1.1.192</ecNumber>
    </recommendedName>
    <alternativeName>
        <fullName evidence="12">23S rRNA (adenine(2503)-C(2))-methyltransferase</fullName>
    </alternativeName>
    <alternativeName>
        <fullName evidence="12">23S rRNA m2A2503 methyltransferase</fullName>
    </alternativeName>
    <alternativeName>
        <fullName evidence="12">Ribosomal RNA large subunit methyltransferase N</fullName>
    </alternativeName>
    <alternativeName>
        <fullName evidence="12">tRNA (adenine(37)-C(2))-methyltransferase</fullName>
    </alternativeName>
    <alternativeName>
        <fullName evidence="12">tRNA m2A37 methyltransferase</fullName>
    </alternativeName>
</protein>
<keyword evidence="15" id="KW-1185">Reference proteome</keyword>
<comment type="caution">
    <text evidence="14">The sequence shown here is derived from an EMBL/GenBank/DDBJ whole genome shotgun (WGS) entry which is preliminary data.</text>
</comment>
<dbReference type="GO" id="GO:0000049">
    <property type="term" value="F:tRNA binding"/>
    <property type="evidence" value="ECO:0007669"/>
    <property type="project" value="UniProtKB-UniRule"/>
</dbReference>
<dbReference type="SFLD" id="SFLDG01062">
    <property type="entry name" value="methyltransferase_(Class_A)"/>
    <property type="match status" value="1"/>
</dbReference>
<comment type="catalytic activity">
    <reaction evidence="12">
        <text>adenosine(2503) in 23S rRNA + 2 reduced [2Fe-2S]-[ferredoxin] + 2 S-adenosyl-L-methionine = 2-methyladenosine(2503) in 23S rRNA + 5'-deoxyadenosine + L-methionine + 2 oxidized [2Fe-2S]-[ferredoxin] + S-adenosyl-L-homocysteine</text>
        <dbReference type="Rhea" id="RHEA:42916"/>
        <dbReference type="Rhea" id="RHEA-COMP:10000"/>
        <dbReference type="Rhea" id="RHEA-COMP:10001"/>
        <dbReference type="Rhea" id="RHEA-COMP:10152"/>
        <dbReference type="Rhea" id="RHEA-COMP:10282"/>
        <dbReference type="ChEBI" id="CHEBI:17319"/>
        <dbReference type="ChEBI" id="CHEBI:33737"/>
        <dbReference type="ChEBI" id="CHEBI:33738"/>
        <dbReference type="ChEBI" id="CHEBI:57844"/>
        <dbReference type="ChEBI" id="CHEBI:57856"/>
        <dbReference type="ChEBI" id="CHEBI:59789"/>
        <dbReference type="ChEBI" id="CHEBI:74411"/>
        <dbReference type="ChEBI" id="CHEBI:74497"/>
        <dbReference type="EC" id="2.1.1.192"/>
    </reaction>
</comment>
<name>A0A4R2KWB7_9FIRM</name>
<dbReference type="EC" id="2.1.1.192" evidence="12"/>
<dbReference type="SUPFAM" id="SSF102114">
    <property type="entry name" value="Radical SAM enzymes"/>
    <property type="match status" value="1"/>
</dbReference>
<dbReference type="SFLD" id="SFLDF00275">
    <property type="entry name" value="adenosine_C2_methyltransferase"/>
    <property type="match status" value="1"/>
</dbReference>
<dbReference type="PANTHER" id="PTHR30544:SF5">
    <property type="entry name" value="RADICAL SAM CORE DOMAIN-CONTAINING PROTEIN"/>
    <property type="match status" value="1"/>
</dbReference>
<organism evidence="14 15">
    <name type="scientific">Marinisporobacter balticus</name>
    <dbReference type="NCBI Taxonomy" id="2018667"/>
    <lineage>
        <taxon>Bacteria</taxon>
        <taxon>Bacillati</taxon>
        <taxon>Bacillota</taxon>
        <taxon>Clostridia</taxon>
        <taxon>Peptostreptococcales</taxon>
        <taxon>Thermotaleaceae</taxon>
        <taxon>Marinisporobacter</taxon>
    </lineage>
</organism>
<evidence type="ECO:0000256" key="9">
    <source>
        <dbReference type="ARBA" id="ARBA00022723"/>
    </source>
</evidence>
<dbReference type="InterPro" id="IPR004383">
    <property type="entry name" value="rRNA_lsu_MTrfase_RlmN/Cfr"/>
</dbReference>
<sequence length="353" mass="40220">MKNKIDLKSCTIEELEVFLENIGEKKFRATQIFGWIHKGIENIDEMTNLSKLLREKLKEKANIGLLKIENVLISKMDGTRKYLFVLEDGNIIESVLMKYKHGNSICVSSQVGCKMGCKFCASTTDGVIRNLHAGEILDQVLVIQKDIRERISNIVLMGSGEPFDNYEEVLKFLDIVNHPEGLNVGLRNITISTCGLVPQILDFANKKPQVTLAISLHAPNDALRSQMMPINRKYPLDQLFEACKAYTNKTNKRITFEYALIQDVNDTQEHAKELAGKIKKILCHVNLIPLNEVDESTYKTTKTDRVKNFQKTLKLQGIEATIRRELGSDIEAACGQLRRRYMKEKRNESNTEE</sequence>
<evidence type="ECO:0000313" key="14">
    <source>
        <dbReference type="EMBL" id="TCO74528.1"/>
    </source>
</evidence>
<dbReference type="Gene3D" id="1.10.150.530">
    <property type="match status" value="1"/>
</dbReference>
<dbReference type="Proteomes" id="UP000294919">
    <property type="component" value="Unassembled WGS sequence"/>
</dbReference>
<dbReference type="GO" id="GO:0046872">
    <property type="term" value="F:metal ion binding"/>
    <property type="evidence" value="ECO:0007669"/>
    <property type="project" value="UniProtKB-KW"/>
</dbReference>
<evidence type="ECO:0000256" key="2">
    <source>
        <dbReference type="ARBA" id="ARBA00022485"/>
    </source>
</evidence>
<keyword evidence="9 12" id="KW-0479">Metal-binding</keyword>
<comment type="catalytic activity">
    <reaction evidence="12">
        <text>adenosine(37) in tRNA + 2 reduced [2Fe-2S]-[ferredoxin] + 2 S-adenosyl-L-methionine = 2-methyladenosine(37) in tRNA + 5'-deoxyadenosine + L-methionine + 2 oxidized [2Fe-2S]-[ferredoxin] + S-adenosyl-L-homocysteine</text>
        <dbReference type="Rhea" id="RHEA:43332"/>
        <dbReference type="Rhea" id="RHEA-COMP:10000"/>
        <dbReference type="Rhea" id="RHEA-COMP:10001"/>
        <dbReference type="Rhea" id="RHEA-COMP:10162"/>
        <dbReference type="Rhea" id="RHEA-COMP:10485"/>
        <dbReference type="ChEBI" id="CHEBI:17319"/>
        <dbReference type="ChEBI" id="CHEBI:33737"/>
        <dbReference type="ChEBI" id="CHEBI:33738"/>
        <dbReference type="ChEBI" id="CHEBI:57844"/>
        <dbReference type="ChEBI" id="CHEBI:57856"/>
        <dbReference type="ChEBI" id="CHEBI:59789"/>
        <dbReference type="ChEBI" id="CHEBI:74411"/>
        <dbReference type="ChEBI" id="CHEBI:74497"/>
        <dbReference type="EC" id="2.1.1.192"/>
    </reaction>
</comment>
<dbReference type="GO" id="GO:0002935">
    <property type="term" value="F:tRNA (adenine(37)-C2)-methyltransferase activity"/>
    <property type="evidence" value="ECO:0007669"/>
    <property type="project" value="UniProtKB-UniRule"/>
</dbReference>
<feature type="active site" description="Proton acceptor" evidence="12">
    <location>
        <position position="93"/>
    </location>
</feature>
<feature type="active site" description="S-methylcysteine intermediate" evidence="12">
    <location>
        <position position="334"/>
    </location>
</feature>
<dbReference type="InterPro" id="IPR013785">
    <property type="entry name" value="Aldolase_TIM"/>
</dbReference>
<dbReference type="GO" id="GO:0005737">
    <property type="term" value="C:cytoplasm"/>
    <property type="evidence" value="ECO:0007669"/>
    <property type="project" value="UniProtKB-SubCell"/>
</dbReference>
<dbReference type="InterPro" id="IPR027492">
    <property type="entry name" value="RNA_MTrfase_RlmN"/>
</dbReference>
<proteinExistence type="inferred from homology"/>
<comment type="caution">
    <text evidence="12">Lacks conserved residue(s) required for the propagation of feature annotation.</text>
</comment>
<keyword evidence="12" id="KW-1015">Disulfide bond</keyword>
<evidence type="ECO:0000256" key="1">
    <source>
        <dbReference type="ARBA" id="ARBA00004496"/>
    </source>
</evidence>
<dbReference type="Pfam" id="PF21016">
    <property type="entry name" value="RlmN_N"/>
    <property type="match status" value="1"/>
</dbReference>
<feature type="binding site" evidence="12">
    <location>
        <position position="120"/>
    </location>
    <ligand>
        <name>[4Fe-4S] cluster</name>
        <dbReference type="ChEBI" id="CHEBI:49883"/>
        <note>4Fe-4S-S-AdoMet</note>
    </ligand>
</feature>
<keyword evidence="2 12" id="KW-0004">4Fe-4S</keyword>
<keyword evidence="11 12" id="KW-0411">Iron-sulfur</keyword>
<gene>
    <name evidence="12" type="primary">rlmN</name>
    <name evidence="14" type="ORF">EV214_1123</name>
</gene>
<feature type="binding site" evidence="12">
    <location>
        <position position="117"/>
    </location>
    <ligand>
        <name>[4Fe-4S] cluster</name>
        <dbReference type="ChEBI" id="CHEBI:49883"/>
        <note>4Fe-4S-S-AdoMet</note>
    </ligand>
</feature>
<dbReference type="GO" id="GO:0030488">
    <property type="term" value="P:tRNA methylation"/>
    <property type="evidence" value="ECO:0007669"/>
    <property type="project" value="UniProtKB-UniRule"/>
</dbReference>
<comment type="subcellular location">
    <subcellularLocation>
        <location evidence="1 12">Cytoplasm</location>
    </subcellularLocation>
</comment>
<dbReference type="FunFam" id="3.20.20.70:FF:000014">
    <property type="entry name" value="Probable dual-specificity RNA methyltransferase RlmN"/>
    <property type="match status" value="1"/>
</dbReference>
<evidence type="ECO:0000259" key="13">
    <source>
        <dbReference type="PROSITE" id="PS51918"/>
    </source>
</evidence>
<dbReference type="GO" id="GO:0051539">
    <property type="term" value="F:4 iron, 4 sulfur cluster binding"/>
    <property type="evidence" value="ECO:0007669"/>
    <property type="project" value="UniProtKB-UniRule"/>
</dbReference>
<feature type="binding site" evidence="12">
    <location>
        <position position="291"/>
    </location>
    <ligand>
        <name>S-adenosyl-L-methionine</name>
        <dbReference type="ChEBI" id="CHEBI:59789"/>
    </ligand>
</feature>